<keyword evidence="1" id="KW-1133">Transmembrane helix</keyword>
<feature type="transmembrane region" description="Helical" evidence="1">
    <location>
        <begin position="126"/>
        <end position="149"/>
    </location>
</feature>
<proteinExistence type="predicted"/>
<dbReference type="RefSeq" id="WP_124179553.1">
    <property type="nucleotide sequence ID" value="NZ_REFY01000007.1"/>
</dbReference>
<evidence type="ECO:0000313" key="3">
    <source>
        <dbReference type="Proteomes" id="UP000273828"/>
    </source>
</evidence>
<evidence type="ECO:0000313" key="2">
    <source>
        <dbReference type="EMBL" id="RQG86657.1"/>
    </source>
</evidence>
<accession>A0A3N6M3H6</accession>
<protein>
    <submittedName>
        <fullName evidence="2">Uncharacterized protein</fullName>
    </submittedName>
</protein>
<feature type="transmembrane region" description="Helical" evidence="1">
    <location>
        <begin position="87"/>
        <end position="106"/>
    </location>
</feature>
<name>A0A3N6M3H6_9EURY</name>
<feature type="transmembrane region" description="Helical" evidence="1">
    <location>
        <begin position="203"/>
        <end position="226"/>
    </location>
</feature>
<feature type="transmembrane region" description="Helical" evidence="1">
    <location>
        <begin position="246"/>
        <end position="267"/>
    </location>
</feature>
<keyword evidence="3" id="KW-1185">Reference proteome</keyword>
<dbReference type="AlphaFoldDB" id="A0A3N6M3H6"/>
<dbReference type="OrthoDB" id="236291at2157"/>
<evidence type="ECO:0000256" key="1">
    <source>
        <dbReference type="SAM" id="Phobius"/>
    </source>
</evidence>
<keyword evidence="1" id="KW-0812">Transmembrane</keyword>
<reference evidence="2 3" key="1">
    <citation type="submission" date="2018-10" db="EMBL/GenBank/DDBJ databases">
        <title>Natrarchaeobius chitinivorans gen. nov., sp. nov., and Natrarchaeobius haloalkaliphilus sp. nov., alkaliphilic, chitin-utilizing haloarchaea from hypersaline alkaline lakes.</title>
        <authorList>
            <person name="Sorokin D.Y."/>
            <person name="Elcheninov A.G."/>
            <person name="Kostrikina N.A."/>
            <person name="Bale N.J."/>
            <person name="Sinninghe Damste J.S."/>
            <person name="Khijniak T.V."/>
            <person name="Kublanov I.V."/>
            <person name="Toshchakov S.V."/>
        </authorList>
    </citation>
    <scope>NUCLEOTIDE SEQUENCE [LARGE SCALE GENOMIC DNA]</scope>
    <source>
        <strain evidence="2 3">AArcht-Sl</strain>
    </source>
</reference>
<gene>
    <name evidence="2" type="ORF">EA462_16045</name>
</gene>
<dbReference type="Proteomes" id="UP000273828">
    <property type="component" value="Unassembled WGS sequence"/>
</dbReference>
<keyword evidence="1" id="KW-0472">Membrane</keyword>
<comment type="caution">
    <text evidence="2">The sequence shown here is derived from an EMBL/GenBank/DDBJ whole genome shotgun (WGS) entry which is preliminary data.</text>
</comment>
<sequence length="289" mass="30490">MAPAITHFLVGASLLLVLVTPIALRYDIDRENAIWLIPIGGVWGLLPDVHHITPVFETQLYALHNAAWMDLFGLHYTLDRQAIRVRYVESVFGAIGLFIVSVAVFWQTGRLRARAVASDGTPDRRLLSLVATAVAAGYGTVALGIAVSIQNGFPTVSALVGRDSVLVGGALLIPIGIGIGLFCGLGLETVLNLEHRTRPLSAALTGGLLGSAGWVGGVVVGVPMVLQISFASDAAPSVPFLHWGSLGGLIVYGTLFGAVYALVYGVFHEGSAKRSVSARGERTRVQKDS</sequence>
<dbReference type="EMBL" id="REFY01000007">
    <property type="protein sequence ID" value="RQG86657.1"/>
    <property type="molecule type" value="Genomic_DNA"/>
</dbReference>
<feature type="transmembrane region" description="Helical" evidence="1">
    <location>
        <begin position="169"/>
        <end position="191"/>
    </location>
</feature>
<organism evidence="2 3">
    <name type="scientific">Natrarchaeobius halalkaliphilus</name>
    <dbReference type="NCBI Taxonomy" id="1679091"/>
    <lineage>
        <taxon>Archaea</taxon>
        <taxon>Methanobacteriati</taxon>
        <taxon>Methanobacteriota</taxon>
        <taxon>Stenosarchaea group</taxon>
        <taxon>Halobacteria</taxon>
        <taxon>Halobacteriales</taxon>
        <taxon>Natrialbaceae</taxon>
        <taxon>Natrarchaeobius</taxon>
    </lineage>
</organism>